<evidence type="ECO:0000313" key="2">
    <source>
        <dbReference type="EMBL" id="MCB2380361.1"/>
    </source>
</evidence>
<dbReference type="InterPro" id="IPR003615">
    <property type="entry name" value="HNH_nuc"/>
</dbReference>
<dbReference type="Proteomes" id="UP001165297">
    <property type="component" value="Unassembled WGS sequence"/>
</dbReference>
<comment type="caution">
    <text evidence="2">The sequence shown here is derived from an EMBL/GenBank/DDBJ whole genome shotgun (WGS) entry which is preliminary data.</text>
</comment>
<evidence type="ECO:0000259" key="1">
    <source>
        <dbReference type="Pfam" id="PF13395"/>
    </source>
</evidence>
<dbReference type="EMBL" id="JAJADQ010000016">
    <property type="protein sequence ID" value="MCB2380361.1"/>
    <property type="molecule type" value="Genomic_DNA"/>
</dbReference>
<feature type="domain" description="HNH nuclease" evidence="1">
    <location>
        <begin position="270"/>
        <end position="319"/>
    </location>
</feature>
<dbReference type="RefSeq" id="WP_226190179.1">
    <property type="nucleotide sequence ID" value="NZ_JAJADQ010000016.1"/>
</dbReference>
<dbReference type="Pfam" id="PF13395">
    <property type="entry name" value="HNH_4"/>
    <property type="match status" value="1"/>
</dbReference>
<keyword evidence="3" id="KW-1185">Reference proteome</keyword>
<accession>A0ABS8AKH3</accession>
<organism evidence="2 3">
    <name type="scientific">Hymenobacter nitidus</name>
    <dbReference type="NCBI Taxonomy" id="2880929"/>
    <lineage>
        <taxon>Bacteria</taxon>
        <taxon>Pseudomonadati</taxon>
        <taxon>Bacteroidota</taxon>
        <taxon>Cytophagia</taxon>
        <taxon>Cytophagales</taxon>
        <taxon>Hymenobacteraceae</taxon>
        <taxon>Hymenobacter</taxon>
    </lineage>
</organism>
<reference evidence="2" key="1">
    <citation type="submission" date="2021-10" db="EMBL/GenBank/DDBJ databases">
        <authorList>
            <person name="Dean J.D."/>
            <person name="Kim M.K."/>
            <person name="Newey C.N."/>
            <person name="Stoker T.S."/>
            <person name="Thompson D.W."/>
            <person name="Grose J.H."/>
        </authorList>
    </citation>
    <scope>NUCLEOTIDE SEQUENCE</scope>
    <source>
        <strain evidence="2">BT635</strain>
    </source>
</reference>
<evidence type="ECO:0000313" key="3">
    <source>
        <dbReference type="Proteomes" id="UP001165297"/>
    </source>
</evidence>
<sequence>MFDSTMGERAIATILKHDNKTTSYKIALLRAINDLVLAYPDLTASERDIAVPLRRIAELWIAYYWPFADEQHPIYQGARAERAGIERNDLSFRPALSQLRKLWQQTVHLTVLPSDGFFLVSDMRTPRRQASYDPRLQEAYTAAVAAISTAVQMPIRYAGPEQWMVFGKPARLNSLPSSVMPLPGSHPKEMCVIVNAGLWAAFHRLSLYIEALSIHEWCLFTEGVTQPMGVTASRGHIYSLLTARPDNRRPLTWERNQVDVLLLEQVTFVCPWTRKPIRKPQEYDLDHLLPLAVYPVNELWNLLPVDREFNQRIKRDRVPSSQRLLEAEPWLAAAYRTYAHSASLAAAVKEDASLRFSGIWSQPDFAAALAHQAVDFIDGVAAARYVTRF</sequence>
<proteinExistence type="predicted"/>
<protein>
    <recommendedName>
        <fullName evidence="1">HNH nuclease domain-containing protein</fullName>
    </recommendedName>
</protein>
<gene>
    <name evidence="2" type="ORF">LGH70_22405</name>
</gene>
<name>A0ABS8AKH3_9BACT</name>